<accession>A0ABT1HNB3</accession>
<evidence type="ECO:0000256" key="2">
    <source>
        <dbReference type="ARBA" id="ARBA00022448"/>
    </source>
</evidence>
<feature type="transmembrane region" description="Helical" evidence="7">
    <location>
        <begin position="150"/>
        <end position="170"/>
    </location>
</feature>
<feature type="transmembrane region" description="Helical" evidence="7">
    <location>
        <begin position="224"/>
        <end position="245"/>
    </location>
</feature>
<dbReference type="PROSITE" id="PS50928">
    <property type="entry name" value="ABC_TM1"/>
    <property type="match status" value="1"/>
</dbReference>
<dbReference type="InterPro" id="IPR035906">
    <property type="entry name" value="MetI-like_sf"/>
</dbReference>
<dbReference type="RefSeq" id="WP_253667956.1">
    <property type="nucleotide sequence ID" value="NZ_JAMTCP010000002.1"/>
</dbReference>
<dbReference type="PANTHER" id="PTHR43386">
    <property type="entry name" value="OLIGOPEPTIDE TRANSPORT SYSTEM PERMEASE PROTEIN APPC"/>
    <property type="match status" value="1"/>
</dbReference>
<evidence type="ECO:0000256" key="7">
    <source>
        <dbReference type="RuleBase" id="RU363032"/>
    </source>
</evidence>
<keyword evidence="3" id="KW-1003">Cell membrane</keyword>
<evidence type="ECO:0000256" key="3">
    <source>
        <dbReference type="ARBA" id="ARBA00022475"/>
    </source>
</evidence>
<feature type="transmembrane region" description="Helical" evidence="7">
    <location>
        <begin position="113"/>
        <end position="138"/>
    </location>
</feature>
<keyword evidence="2 7" id="KW-0813">Transport</keyword>
<feature type="transmembrane region" description="Helical" evidence="7">
    <location>
        <begin position="51"/>
        <end position="71"/>
    </location>
</feature>
<evidence type="ECO:0000256" key="4">
    <source>
        <dbReference type="ARBA" id="ARBA00022692"/>
    </source>
</evidence>
<keyword evidence="4 7" id="KW-0812">Transmembrane</keyword>
<proteinExistence type="inferred from homology"/>
<dbReference type="Gene3D" id="1.10.3720.10">
    <property type="entry name" value="MetI-like"/>
    <property type="match status" value="1"/>
</dbReference>
<dbReference type="InterPro" id="IPR050366">
    <property type="entry name" value="BP-dependent_transpt_permease"/>
</dbReference>
<comment type="similarity">
    <text evidence="7">Belongs to the binding-protein-dependent transport system permease family.</text>
</comment>
<comment type="caution">
    <text evidence="10">The sequence shown here is derived from an EMBL/GenBank/DDBJ whole genome shotgun (WGS) entry which is preliminary data.</text>
</comment>
<keyword evidence="11" id="KW-1185">Reference proteome</keyword>
<dbReference type="SUPFAM" id="SSF161098">
    <property type="entry name" value="MetI-like"/>
    <property type="match status" value="1"/>
</dbReference>
<keyword evidence="6 7" id="KW-0472">Membrane</keyword>
<dbReference type="Pfam" id="PF00528">
    <property type="entry name" value="BPD_transp_1"/>
    <property type="match status" value="1"/>
</dbReference>
<evidence type="ECO:0000256" key="5">
    <source>
        <dbReference type="ARBA" id="ARBA00022989"/>
    </source>
</evidence>
<feature type="region of interest" description="Disordered" evidence="8">
    <location>
        <begin position="1"/>
        <end position="31"/>
    </location>
</feature>
<evidence type="ECO:0000256" key="8">
    <source>
        <dbReference type="SAM" id="MobiDB-lite"/>
    </source>
</evidence>
<gene>
    <name evidence="10" type="ORF">LX15_000687</name>
</gene>
<feature type="compositionally biased region" description="Polar residues" evidence="8">
    <location>
        <begin position="1"/>
        <end position="15"/>
    </location>
</feature>
<dbReference type="PANTHER" id="PTHR43386:SF23">
    <property type="entry name" value="ABC TRANSPORTER"/>
    <property type="match status" value="1"/>
</dbReference>
<comment type="subcellular location">
    <subcellularLocation>
        <location evidence="1 7">Cell membrane</location>
        <topology evidence="1 7">Multi-pass membrane protein</topology>
    </subcellularLocation>
</comment>
<evidence type="ECO:0000313" key="11">
    <source>
        <dbReference type="Proteomes" id="UP001205311"/>
    </source>
</evidence>
<dbReference type="EMBL" id="JAMTCP010000002">
    <property type="protein sequence ID" value="MCP2257004.1"/>
    <property type="molecule type" value="Genomic_DNA"/>
</dbReference>
<feature type="transmembrane region" description="Helical" evidence="7">
    <location>
        <begin position="279"/>
        <end position="304"/>
    </location>
</feature>
<keyword evidence="5 7" id="KW-1133">Transmembrane helix</keyword>
<name>A0ABT1HNB3_STRSD</name>
<dbReference type="InterPro" id="IPR000515">
    <property type="entry name" value="MetI-like"/>
</dbReference>
<evidence type="ECO:0000256" key="6">
    <source>
        <dbReference type="ARBA" id="ARBA00023136"/>
    </source>
</evidence>
<protein>
    <submittedName>
        <fullName evidence="10">Peptide/nickel transport system permease protein</fullName>
    </submittedName>
</protein>
<feature type="domain" description="ABC transmembrane type-1" evidence="9">
    <location>
        <begin position="111"/>
        <end position="301"/>
    </location>
</feature>
<dbReference type="Proteomes" id="UP001205311">
    <property type="component" value="Unassembled WGS sequence"/>
</dbReference>
<evidence type="ECO:0000259" key="9">
    <source>
        <dbReference type="PROSITE" id="PS50928"/>
    </source>
</evidence>
<organism evidence="10 11">
    <name type="scientific">Streptoalloteichus tenebrarius (strain ATCC 17920 / DSM 40477 / JCM 4838 / CBS 697.72 / NBRC 16177 / NCIMB 11028 / NRRL B-12390 / A12253. 1 / ISP 5477)</name>
    <name type="common">Streptomyces tenebrarius</name>
    <dbReference type="NCBI Taxonomy" id="1933"/>
    <lineage>
        <taxon>Bacteria</taxon>
        <taxon>Bacillati</taxon>
        <taxon>Actinomycetota</taxon>
        <taxon>Actinomycetes</taxon>
        <taxon>Pseudonocardiales</taxon>
        <taxon>Pseudonocardiaceae</taxon>
        <taxon>Streptoalloteichus</taxon>
    </lineage>
</organism>
<feature type="transmembrane region" description="Helical" evidence="7">
    <location>
        <begin position="176"/>
        <end position="193"/>
    </location>
</feature>
<evidence type="ECO:0000313" key="10">
    <source>
        <dbReference type="EMBL" id="MCP2257004.1"/>
    </source>
</evidence>
<sequence length="318" mass="33331">MADLVTSSTEDSSVPSAGGPTAPAAWRSAARRRAGTPRASIGSGRAARLRWIVGAATLAALAVGAVLLPWLGGLDERVLDYAAVRRPPGPDHLFGTDETGRDLLLLAFAGLRVSLLVAVLCAVVSTMLGAVVGAVSGAVGGWTDRLLMRLVDTVNAVPHLLLGIVIVALYRGSLTAVVASIALTHWTTVARIVRSEVLSLRQRPYIDAAISGGASRWRVVRRHLLPAVVPQAAISAVLLLPHAVWHETALSFLGLGLPPHMASIGNILGDGRDAVLLGAWWIVVLPSVLLIVATLAVSGVAATWRDRLVPRRRSELAL</sequence>
<evidence type="ECO:0000256" key="1">
    <source>
        <dbReference type="ARBA" id="ARBA00004651"/>
    </source>
</evidence>
<reference evidence="10 11" key="1">
    <citation type="submission" date="2022-06" db="EMBL/GenBank/DDBJ databases">
        <title>Genomic Encyclopedia of Archaeal and Bacterial Type Strains, Phase II (KMG-II): from individual species to whole genera.</title>
        <authorList>
            <person name="Goeker M."/>
        </authorList>
    </citation>
    <scope>NUCLEOTIDE SEQUENCE [LARGE SCALE GENOMIC DNA]</scope>
    <source>
        <strain evidence="10 11">DSM 40477</strain>
    </source>
</reference>
<dbReference type="CDD" id="cd06261">
    <property type="entry name" value="TM_PBP2"/>
    <property type="match status" value="1"/>
</dbReference>